<accession>A0A4U6VSI7</accession>
<feature type="compositionally biased region" description="Gly residues" evidence="1">
    <location>
        <begin position="106"/>
        <end position="118"/>
    </location>
</feature>
<dbReference type="EMBL" id="CM016553">
    <property type="protein sequence ID" value="TKW30799.1"/>
    <property type="molecule type" value="Genomic_DNA"/>
</dbReference>
<evidence type="ECO:0000256" key="1">
    <source>
        <dbReference type="SAM" id="MobiDB-lite"/>
    </source>
</evidence>
<dbReference type="Proteomes" id="UP000298652">
    <property type="component" value="Chromosome 2"/>
</dbReference>
<gene>
    <name evidence="2" type="ORF">SEVIR_2G061800v2</name>
</gene>
<evidence type="ECO:0000313" key="3">
    <source>
        <dbReference type="Proteomes" id="UP000298652"/>
    </source>
</evidence>
<feature type="region of interest" description="Disordered" evidence="1">
    <location>
        <begin position="43"/>
        <end position="123"/>
    </location>
</feature>
<organism evidence="2 3">
    <name type="scientific">Setaria viridis</name>
    <name type="common">Green bristlegrass</name>
    <name type="synonym">Setaria italica subsp. viridis</name>
    <dbReference type="NCBI Taxonomy" id="4556"/>
    <lineage>
        <taxon>Eukaryota</taxon>
        <taxon>Viridiplantae</taxon>
        <taxon>Streptophyta</taxon>
        <taxon>Embryophyta</taxon>
        <taxon>Tracheophyta</taxon>
        <taxon>Spermatophyta</taxon>
        <taxon>Magnoliopsida</taxon>
        <taxon>Liliopsida</taxon>
        <taxon>Poales</taxon>
        <taxon>Poaceae</taxon>
        <taxon>PACMAD clade</taxon>
        <taxon>Panicoideae</taxon>
        <taxon>Panicodae</taxon>
        <taxon>Paniceae</taxon>
        <taxon>Cenchrinae</taxon>
        <taxon>Setaria</taxon>
    </lineage>
</organism>
<reference evidence="2 3" key="1">
    <citation type="submission" date="2019-03" db="EMBL/GenBank/DDBJ databases">
        <title>WGS assembly of Setaria viridis.</title>
        <authorList>
            <person name="Huang P."/>
            <person name="Jenkins J."/>
            <person name="Grimwood J."/>
            <person name="Barry K."/>
            <person name="Healey A."/>
            <person name="Mamidi S."/>
            <person name="Sreedasyam A."/>
            <person name="Shu S."/>
            <person name="Feldman M."/>
            <person name="Wu J."/>
            <person name="Yu Y."/>
            <person name="Chen C."/>
            <person name="Johnson J."/>
            <person name="Rokhsar D."/>
            <person name="Baxter I."/>
            <person name="Schmutz J."/>
            <person name="Brutnell T."/>
            <person name="Kellogg E."/>
        </authorList>
    </citation>
    <scope>NUCLEOTIDE SEQUENCE [LARGE SCALE GENOMIC DNA]</scope>
    <source>
        <strain evidence="3">cv. A10</strain>
    </source>
</reference>
<dbReference type="EMBL" id="CM016553">
    <property type="protein sequence ID" value="TKW30798.1"/>
    <property type="molecule type" value="Genomic_DNA"/>
</dbReference>
<dbReference type="AlphaFoldDB" id="A0A4U6VSI7"/>
<evidence type="ECO:0000313" key="2">
    <source>
        <dbReference type="EMBL" id="TKW30799.1"/>
    </source>
</evidence>
<keyword evidence="3" id="KW-1185">Reference proteome</keyword>
<sequence length="275" mass="29674">MSCKLLICANLHHRSLIGAGTSGAVISPYLSLISKSGHQRGGWRAAGVHGRQQERRPVGRARELGDRRARLDAAAADRAQERRGRPVDADAGRSDGRWGGPVSAGCSGGQPGAGGAGSGRRREWEGELRQVHKGGVGPSGVAPAKLQLARATMEKQYGVVGRWRGHGCGSRSGYGQLFLLSKNIFAGGLFKHPSAQIRTVLAGGHPPTQRLFVLIVSCCWRVRQKSILTASENVFWRCEYYKNIKTCRGSPLCTRSNRFLCASPHCIPSNFPLNK</sequence>
<feature type="compositionally biased region" description="Basic and acidic residues" evidence="1">
    <location>
        <begin position="78"/>
        <end position="96"/>
    </location>
</feature>
<dbReference type="Gramene" id="TKW30798">
    <property type="protein sequence ID" value="TKW30798"/>
    <property type="gene ID" value="SEVIR_2G061800v2"/>
</dbReference>
<name>A0A4U6VSI7_SETVI</name>
<dbReference type="Gramene" id="TKW30799">
    <property type="protein sequence ID" value="TKW30799"/>
    <property type="gene ID" value="SEVIR_2G061800v2"/>
</dbReference>
<proteinExistence type="predicted"/>
<protein>
    <submittedName>
        <fullName evidence="2">Uncharacterized protein</fullName>
    </submittedName>
</protein>
<feature type="compositionally biased region" description="Basic and acidic residues" evidence="1">
    <location>
        <begin position="51"/>
        <end position="71"/>
    </location>
</feature>